<feature type="chain" id="PRO_5043530344" evidence="2">
    <location>
        <begin position="19"/>
        <end position="255"/>
    </location>
</feature>
<gene>
    <name evidence="3" type="ORF">R3P38DRAFT_2584146</name>
</gene>
<dbReference type="Proteomes" id="UP001362999">
    <property type="component" value="Unassembled WGS sequence"/>
</dbReference>
<dbReference type="EMBL" id="JAWWNJ010000183">
    <property type="protein sequence ID" value="KAK6974535.1"/>
    <property type="molecule type" value="Genomic_DNA"/>
</dbReference>
<dbReference type="AlphaFoldDB" id="A0AAV9Z9A0"/>
<reference evidence="3 4" key="1">
    <citation type="journal article" date="2024" name="J Genomics">
        <title>Draft genome sequencing and assembly of Favolaschia claudopus CIRM-BRFM 2984 isolated from oak limbs.</title>
        <authorList>
            <person name="Navarro D."/>
            <person name="Drula E."/>
            <person name="Chaduli D."/>
            <person name="Cazenave R."/>
            <person name="Ahrendt S."/>
            <person name="Wang J."/>
            <person name="Lipzen A."/>
            <person name="Daum C."/>
            <person name="Barry K."/>
            <person name="Grigoriev I.V."/>
            <person name="Favel A."/>
            <person name="Rosso M.N."/>
            <person name="Martin F."/>
        </authorList>
    </citation>
    <scope>NUCLEOTIDE SEQUENCE [LARGE SCALE GENOMIC DNA]</scope>
    <source>
        <strain evidence="3 4">CIRM-BRFM 2984</strain>
    </source>
</reference>
<keyword evidence="4" id="KW-1185">Reference proteome</keyword>
<name>A0AAV9Z9A0_9AGAR</name>
<sequence>VLISLLTFTVILLMGRSAKYLTSLQRTSANRESTSKYSTSPQCVRSTLKIIIPFTNGCSGRATRTASKQRSRQRKGPKLSSAHPEPLSATLNLLPGTNPPTERMLQLHNQPLPLESSLFTQALRSPEALDESDLGRWKAEPPFEEDADTTDPRSLGYFRFTKSLSEVLHGVRLREQRLRDTSLKDEVARKGLEAVFCSIQAEVRELLLCWDRVEKLIGAELYHPFHQSREFAMLEHYFQWLARSICHLYFLEFLQ</sequence>
<evidence type="ECO:0000256" key="1">
    <source>
        <dbReference type="SAM" id="MobiDB-lite"/>
    </source>
</evidence>
<keyword evidence="2" id="KW-0732">Signal</keyword>
<evidence type="ECO:0000313" key="3">
    <source>
        <dbReference type="EMBL" id="KAK6974535.1"/>
    </source>
</evidence>
<feature type="non-terminal residue" evidence="3">
    <location>
        <position position="1"/>
    </location>
</feature>
<feature type="compositionally biased region" description="Basic residues" evidence="1">
    <location>
        <begin position="67"/>
        <end position="77"/>
    </location>
</feature>
<protein>
    <submittedName>
        <fullName evidence="3">Uncharacterized protein</fullName>
    </submittedName>
</protein>
<organism evidence="3 4">
    <name type="scientific">Favolaschia claudopus</name>
    <dbReference type="NCBI Taxonomy" id="2862362"/>
    <lineage>
        <taxon>Eukaryota</taxon>
        <taxon>Fungi</taxon>
        <taxon>Dikarya</taxon>
        <taxon>Basidiomycota</taxon>
        <taxon>Agaricomycotina</taxon>
        <taxon>Agaricomycetes</taxon>
        <taxon>Agaricomycetidae</taxon>
        <taxon>Agaricales</taxon>
        <taxon>Marasmiineae</taxon>
        <taxon>Mycenaceae</taxon>
        <taxon>Favolaschia</taxon>
    </lineage>
</organism>
<comment type="caution">
    <text evidence="3">The sequence shown here is derived from an EMBL/GenBank/DDBJ whole genome shotgun (WGS) entry which is preliminary data.</text>
</comment>
<feature type="signal peptide" evidence="2">
    <location>
        <begin position="1"/>
        <end position="18"/>
    </location>
</feature>
<proteinExistence type="predicted"/>
<evidence type="ECO:0000256" key="2">
    <source>
        <dbReference type="SAM" id="SignalP"/>
    </source>
</evidence>
<evidence type="ECO:0000313" key="4">
    <source>
        <dbReference type="Proteomes" id="UP001362999"/>
    </source>
</evidence>
<feature type="region of interest" description="Disordered" evidence="1">
    <location>
        <begin position="60"/>
        <end position="100"/>
    </location>
</feature>
<accession>A0AAV9Z9A0</accession>